<reference evidence="2 3" key="1">
    <citation type="journal article" date="2018" name="Nat. Biotechnol.">
        <title>A standardized bacterial taxonomy based on genome phylogeny substantially revises the tree of life.</title>
        <authorList>
            <person name="Parks D.H."/>
            <person name="Chuvochina M."/>
            <person name="Waite D.W."/>
            <person name="Rinke C."/>
            <person name="Skarshewski A."/>
            <person name="Chaumeil P.A."/>
            <person name="Hugenholtz P."/>
        </authorList>
    </citation>
    <scope>NUCLEOTIDE SEQUENCE [LARGE SCALE GENOMIC DNA]</scope>
    <source>
        <strain evidence="2">UBA11728</strain>
    </source>
</reference>
<proteinExistence type="predicted"/>
<feature type="transmembrane region" description="Helical" evidence="1">
    <location>
        <begin position="7"/>
        <end position="25"/>
    </location>
</feature>
<dbReference type="AlphaFoldDB" id="A0A3D2X8B9"/>
<dbReference type="Proteomes" id="UP000262969">
    <property type="component" value="Unassembled WGS sequence"/>
</dbReference>
<evidence type="ECO:0000256" key="1">
    <source>
        <dbReference type="SAM" id="Phobius"/>
    </source>
</evidence>
<dbReference type="EMBL" id="DPVV01000427">
    <property type="protein sequence ID" value="HCL03226.1"/>
    <property type="molecule type" value="Genomic_DNA"/>
</dbReference>
<organism evidence="2 3">
    <name type="scientific">Lachnoclostridium phytofermentans</name>
    <dbReference type="NCBI Taxonomy" id="66219"/>
    <lineage>
        <taxon>Bacteria</taxon>
        <taxon>Bacillati</taxon>
        <taxon>Bacillota</taxon>
        <taxon>Clostridia</taxon>
        <taxon>Lachnospirales</taxon>
        <taxon>Lachnospiraceae</taxon>
    </lineage>
</organism>
<keyword evidence="1" id="KW-0472">Membrane</keyword>
<name>A0A3D2X8B9_9FIRM</name>
<comment type="caution">
    <text evidence="2">The sequence shown here is derived from an EMBL/GenBank/DDBJ whole genome shotgun (WGS) entry which is preliminary data.</text>
</comment>
<accession>A0A3D2X8B9</accession>
<gene>
    <name evidence="2" type="ORF">DHW61_12605</name>
</gene>
<sequence length="53" mass="6021">KQYIKGLLYFLLFLGFLLYFIFYGIDAIKGFLTLGTQKADAWLGIKGDNSVLL</sequence>
<feature type="non-terminal residue" evidence="2">
    <location>
        <position position="53"/>
    </location>
</feature>
<evidence type="ECO:0000313" key="2">
    <source>
        <dbReference type="EMBL" id="HCL03226.1"/>
    </source>
</evidence>
<protein>
    <submittedName>
        <fullName evidence="2">Sugar ABC transporter permease</fullName>
    </submittedName>
</protein>
<feature type="non-terminal residue" evidence="2">
    <location>
        <position position="1"/>
    </location>
</feature>
<keyword evidence="1" id="KW-1133">Transmembrane helix</keyword>
<keyword evidence="1" id="KW-0812">Transmembrane</keyword>
<evidence type="ECO:0000313" key="3">
    <source>
        <dbReference type="Proteomes" id="UP000262969"/>
    </source>
</evidence>